<evidence type="ECO:0000256" key="1">
    <source>
        <dbReference type="SAM" id="Phobius"/>
    </source>
</evidence>
<organism evidence="2 3">
    <name type="scientific">Ricinus communis</name>
    <name type="common">Castor bean</name>
    <dbReference type="NCBI Taxonomy" id="3988"/>
    <lineage>
        <taxon>Eukaryota</taxon>
        <taxon>Viridiplantae</taxon>
        <taxon>Streptophyta</taxon>
        <taxon>Embryophyta</taxon>
        <taxon>Tracheophyta</taxon>
        <taxon>Spermatophyta</taxon>
        <taxon>Magnoliopsida</taxon>
        <taxon>eudicotyledons</taxon>
        <taxon>Gunneridae</taxon>
        <taxon>Pentapetalae</taxon>
        <taxon>rosids</taxon>
        <taxon>fabids</taxon>
        <taxon>Malpighiales</taxon>
        <taxon>Euphorbiaceae</taxon>
        <taxon>Acalyphoideae</taxon>
        <taxon>Acalypheae</taxon>
        <taxon>Ricinus</taxon>
    </lineage>
</organism>
<accession>B9SEN8</accession>
<proteinExistence type="predicted"/>
<dbReference type="AlphaFoldDB" id="B9SEN8"/>
<feature type="transmembrane region" description="Helical" evidence="1">
    <location>
        <begin position="20"/>
        <end position="40"/>
    </location>
</feature>
<gene>
    <name evidence="2" type="ORF">RCOM_0221040</name>
</gene>
<dbReference type="InParanoid" id="B9SEN8"/>
<name>B9SEN8_RICCO</name>
<protein>
    <submittedName>
        <fullName evidence="2">Uncharacterized protein</fullName>
    </submittedName>
</protein>
<keyword evidence="1" id="KW-0472">Membrane</keyword>
<dbReference type="EMBL" id="EQ973938">
    <property type="protein sequence ID" value="EEF37897.1"/>
    <property type="molecule type" value="Genomic_DNA"/>
</dbReference>
<reference evidence="3" key="1">
    <citation type="journal article" date="2010" name="Nat. Biotechnol.">
        <title>Draft genome sequence of the oilseed species Ricinus communis.</title>
        <authorList>
            <person name="Chan A.P."/>
            <person name="Crabtree J."/>
            <person name="Zhao Q."/>
            <person name="Lorenzi H."/>
            <person name="Orvis J."/>
            <person name="Puiu D."/>
            <person name="Melake-Berhan A."/>
            <person name="Jones K.M."/>
            <person name="Redman J."/>
            <person name="Chen G."/>
            <person name="Cahoon E.B."/>
            <person name="Gedil M."/>
            <person name="Stanke M."/>
            <person name="Haas B.J."/>
            <person name="Wortman J.R."/>
            <person name="Fraser-Liggett C.M."/>
            <person name="Ravel J."/>
            <person name="Rabinowicz P.D."/>
        </authorList>
    </citation>
    <scope>NUCLEOTIDE SEQUENCE [LARGE SCALE GENOMIC DNA]</scope>
    <source>
        <strain evidence="3">cv. Hale</strain>
    </source>
</reference>
<evidence type="ECO:0000313" key="3">
    <source>
        <dbReference type="Proteomes" id="UP000008311"/>
    </source>
</evidence>
<keyword evidence="1" id="KW-1133">Transmembrane helix</keyword>
<dbReference type="Proteomes" id="UP000008311">
    <property type="component" value="Unassembled WGS sequence"/>
</dbReference>
<keyword evidence="3" id="KW-1185">Reference proteome</keyword>
<evidence type="ECO:0000313" key="2">
    <source>
        <dbReference type="EMBL" id="EEF37897.1"/>
    </source>
</evidence>
<keyword evidence="1" id="KW-0812">Transmembrane</keyword>
<sequence length="58" mass="6720">MYIRPSNQSPKSPSCILHLFSTPAVTSVLLLPFHCFYIFYKHHFFAYLLVLLSSISSR</sequence>